<dbReference type="GO" id="GO:0003723">
    <property type="term" value="F:RNA binding"/>
    <property type="evidence" value="ECO:0007669"/>
    <property type="project" value="UniProtKB-UniRule"/>
</dbReference>
<dbReference type="InterPro" id="IPR035979">
    <property type="entry name" value="RBD_domain_sf"/>
</dbReference>
<dbReference type="Proteomes" id="UP001141552">
    <property type="component" value="Unassembled WGS sequence"/>
</dbReference>
<comment type="caution">
    <text evidence="3">The sequence shown here is derived from an EMBL/GenBank/DDBJ whole genome shotgun (WGS) entry which is preliminary data.</text>
</comment>
<evidence type="ECO:0000256" key="1">
    <source>
        <dbReference type="PROSITE-ProRule" id="PRU00176"/>
    </source>
</evidence>
<dbReference type="InterPro" id="IPR000504">
    <property type="entry name" value="RRM_dom"/>
</dbReference>
<dbReference type="EMBL" id="JAKUCV010004542">
    <property type="protein sequence ID" value="KAJ4835019.1"/>
    <property type="molecule type" value="Genomic_DNA"/>
</dbReference>
<dbReference type="PROSITE" id="PS50102">
    <property type="entry name" value="RRM"/>
    <property type="match status" value="1"/>
</dbReference>
<reference evidence="3" key="2">
    <citation type="journal article" date="2023" name="Plants (Basel)">
        <title>Annotation of the Turnera subulata (Passifloraceae) Draft Genome Reveals the S-Locus Evolved after the Divergence of Turneroideae from Passifloroideae in a Stepwise Manner.</title>
        <authorList>
            <person name="Henning P.M."/>
            <person name="Roalson E.H."/>
            <person name="Mir W."/>
            <person name="McCubbin A.G."/>
            <person name="Shore J.S."/>
        </authorList>
    </citation>
    <scope>NUCLEOTIDE SEQUENCE</scope>
    <source>
        <strain evidence="3">F60SS</strain>
    </source>
</reference>
<organism evidence="3 4">
    <name type="scientific">Turnera subulata</name>
    <dbReference type="NCBI Taxonomy" id="218843"/>
    <lineage>
        <taxon>Eukaryota</taxon>
        <taxon>Viridiplantae</taxon>
        <taxon>Streptophyta</taxon>
        <taxon>Embryophyta</taxon>
        <taxon>Tracheophyta</taxon>
        <taxon>Spermatophyta</taxon>
        <taxon>Magnoliopsida</taxon>
        <taxon>eudicotyledons</taxon>
        <taxon>Gunneridae</taxon>
        <taxon>Pentapetalae</taxon>
        <taxon>rosids</taxon>
        <taxon>fabids</taxon>
        <taxon>Malpighiales</taxon>
        <taxon>Passifloraceae</taxon>
        <taxon>Turnera</taxon>
    </lineage>
</organism>
<protein>
    <recommendedName>
        <fullName evidence="2">RRM domain-containing protein</fullName>
    </recommendedName>
</protein>
<accession>A0A9Q0JB60</accession>
<gene>
    <name evidence="3" type="ORF">Tsubulata_013276</name>
</gene>
<evidence type="ECO:0000313" key="3">
    <source>
        <dbReference type="EMBL" id="KAJ4835019.1"/>
    </source>
</evidence>
<keyword evidence="1" id="KW-0694">RNA-binding</keyword>
<dbReference type="AlphaFoldDB" id="A0A9Q0JB60"/>
<feature type="domain" description="RRM" evidence="2">
    <location>
        <begin position="7"/>
        <end position="84"/>
    </location>
</feature>
<sequence>MNNNQVLSIYVENVPLRWLPTDLHMVKSKFGEVMDVFIPSKWNRASNTYAFVGFKNNGDTQTLLQNINSMQRIGVSITANVAKARLGDNRSSPGSSSRTRITRPSRLTTDCCALGVLKSLMPFKKLNDLFPTNESLVIDIMPLEGVSFLFKFSSPTERNAMISEKLIWFHHLFEVFKEWEDGDSGRDRLCLVLVKGVPPCAWSENFFRLIMSKVDSKVD</sequence>
<keyword evidence="4" id="KW-1185">Reference proteome</keyword>
<dbReference type="Gene3D" id="3.30.70.330">
    <property type="match status" value="1"/>
</dbReference>
<dbReference type="SUPFAM" id="SSF54928">
    <property type="entry name" value="RNA-binding domain, RBD"/>
    <property type="match status" value="1"/>
</dbReference>
<evidence type="ECO:0000313" key="4">
    <source>
        <dbReference type="Proteomes" id="UP001141552"/>
    </source>
</evidence>
<dbReference type="InterPro" id="IPR012677">
    <property type="entry name" value="Nucleotide-bd_a/b_plait_sf"/>
</dbReference>
<reference evidence="3" key="1">
    <citation type="submission" date="2022-02" db="EMBL/GenBank/DDBJ databases">
        <authorList>
            <person name="Henning P.M."/>
            <person name="McCubbin A.G."/>
            <person name="Shore J.S."/>
        </authorList>
    </citation>
    <scope>NUCLEOTIDE SEQUENCE</scope>
    <source>
        <strain evidence="3">F60SS</strain>
        <tissue evidence="3">Leaves</tissue>
    </source>
</reference>
<proteinExistence type="predicted"/>
<dbReference type="OrthoDB" id="861279at2759"/>
<evidence type="ECO:0000259" key="2">
    <source>
        <dbReference type="PROSITE" id="PS50102"/>
    </source>
</evidence>
<dbReference type="Pfam" id="PF00076">
    <property type="entry name" value="RRM_1"/>
    <property type="match status" value="1"/>
</dbReference>
<name>A0A9Q0JB60_9ROSI</name>